<dbReference type="EMBL" id="CP031769">
    <property type="protein sequence ID" value="AXR06005.1"/>
    <property type="molecule type" value="Genomic_DNA"/>
</dbReference>
<dbReference type="RefSeq" id="WP_117315989.1">
    <property type="nucleotide sequence ID" value="NZ_CP031769.1"/>
</dbReference>
<dbReference type="PANTHER" id="PTHR43233">
    <property type="entry name" value="FAMILY N-ACETYLTRANSFERASE, PUTATIVE (AFU_ORTHOLOGUE AFUA_6G03350)-RELATED"/>
    <property type="match status" value="1"/>
</dbReference>
<dbReference type="InterPro" id="IPR016181">
    <property type="entry name" value="Acyl_CoA_acyltransferase"/>
</dbReference>
<dbReference type="AlphaFoldDB" id="A0A346NKE8"/>
<dbReference type="Pfam" id="PF13673">
    <property type="entry name" value="Acetyltransf_10"/>
    <property type="match status" value="1"/>
</dbReference>
<gene>
    <name evidence="2" type="ORF">D0Y50_06185</name>
</gene>
<evidence type="ECO:0000313" key="3">
    <source>
        <dbReference type="Proteomes" id="UP000262073"/>
    </source>
</evidence>
<dbReference type="PROSITE" id="PS51186">
    <property type="entry name" value="GNAT"/>
    <property type="match status" value="1"/>
</dbReference>
<name>A0A346NKE8_9ALTE</name>
<dbReference type="InterPro" id="IPR000182">
    <property type="entry name" value="GNAT_dom"/>
</dbReference>
<dbReference type="Proteomes" id="UP000262073">
    <property type="component" value="Chromosome"/>
</dbReference>
<dbReference type="OrthoDB" id="3216107at2"/>
<dbReference type="CDD" id="cd04301">
    <property type="entry name" value="NAT_SF"/>
    <property type="match status" value="1"/>
</dbReference>
<proteinExistence type="predicted"/>
<keyword evidence="2" id="KW-0808">Transferase</keyword>
<dbReference type="SUPFAM" id="SSF55729">
    <property type="entry name" value="Acyl-CoA N-acyltransferases (Nat)"/>
    <property type="match status" value="1"/>
</dbReference>
<feature type="domain" description="N-acetyltransferase" evidence="1">
    <location>
        <begin position="2"/>
        <end position="134"/>
    </location>
</feature>
<dbReference type="GO" id="GO:0016747">
    <property type="term" value="F:acyltransferase activity, transferring groups other than amino-acyl groups"/>
    <property type="evidence" value="ECO:0007669"/>
    <property type="project" value="InterPro"/>
</dbReference>
<evidence type="ECO:0000313" key="2">
    <source>
        <dbReference type="EMBL" id="AXR06005.1"/>
    </source>
</evidence>
<sequence length="134" mass="15141">MEVYFDLNESHATQVLSLFKETWWANERTLVEAAACIEGSQITVGIFNNNELVGFARVVTDFIYKAIIFDVIVSKQQQGKGLGKKLIAAVKSHPRLIGIRHFELYCLPEMEAFYEDFGFTTQVGGIKLMRCTNA</sequence>
<dbReference type="PANTHER" id="PTHR43233:SF1">
    <property type="entry name" value="FAMILY N-ACETYLTRANSFERASE, PUTATIVE (AFU_ORTHOLOGUE AFUA_6G03350)-RELATED"/>
    <property type="match status" value="1"/>
</dbReference>
<protein>
    <submittedName>
        <fullName evidence="2">N-acetyltransferase</fullName>
    </submittedName>
</protein>
<accession>A0A346NKE8</accession>
<dbReference type="InterPro" id="IPR053144">
    <property type="entry name" value="Acetyltransferase_Butenolide"/>
</dbReference>
<organism evidence="2 3">
    <name type="scientific">Salinimonas sediminis</name>
    <dbReference type="NCBI Taxonomy" id="2303538"/>
    <lineage>
        <taxon>Bacteria</taxon>
        <taxon>Pseudomonadati</taxon>
        <taxon>Pseudomonadota</taxon>
        <taxon>Gammaproteobacteria</taxon>
        <taxon>Alteromonadales</taxon>
        <taxon>Alteromonadaceae</taxon>
        <taxon>Alteromonas/Salinimonas group</taxon>
        <taxon>Salinimonas</taxon>
    </lineage>
</organism>
<evidence type="ECO:0000259" key="1">
    <source>
        <dbReference type="PROSITE" id="PS51186"/>
    </source>
</evidence>
<dbReference type="KEGG" id="salm:D0Y50_06185"/>
<dbReference type="Gene3D" id="3.40.630.30">
    <property type="match status" value="1"/>
</dbReference>
<keyword evidence="3" id="KW-1185">Reference proteome</keyword>
<reference evidence="2 3" key="1">
    <citation type="submission" date="2018-08" db="EMBL/GenBank/DDBJ databases">
        <title>Salinimonas sediminis sp. nov., a piezophilic bacterium isolated from a deep-sea sediment sample from the New Britain Trench.</title>
        <authorList>
            <person name="Cao J."/>
        </authorList>
    </citation>
    <scope>NUCLEOTIDE SEQUENCE [LARGE SCALE GENOMIC DNA]</scope>
    <source>
        <strain evidence="2 3">N102</strain>
    </source>
</reference>